<dbReference type="Pfam" id="PF12781">
    <property type="entry name" value="AAA_9"/>
    <property type="match status" value="1"/>
</dbReference>
<feature type="domain" description="AAA+ ATPase" evidence="12">
    <location>
        <begin position="1470"/>
        <end position="1581"/>
    </location>
</feature>
<dbReference type="Pfam" id="PF22597">
    <property type="entry name" value="DYN_lid"/>
    <property type="match status" value="1"/>
</dbReference>
<evidence type="ECO:0000256" key="4">
    <source>
        <dbReference type="ARBA" id="ARBA00022701"/>
    </source>
</evidence>
<dbReference type="Gene3D" id="1.20.1270.280">
    <property type="match status" value="1"/>
</dbReference>
<evidence type="ECO:0000259" key="12">
    <source>
        <dbReference type="SMART" id="SM00382"/>
    </source>
</evidence>
<gene>
    <name evidence="14" type="primary">Dnah14</name>
</gene>
<dbReference type="Gene3D" id="1.10.287.2620">
    <property type="match status" value="1"/>
</dbReference>
<name>A0ABM1AID0_MICOH</name>
<reference evidence="14" key="1">
    <citation type="submission" date="2025-08" db="UniProtKB">
        <authorList>
            <consortium name="RefSeq"/>
        </authorList>
    </citation>
    <scope>IDENTIFICATION</scope>
</reference>
<dbReference type="InterPro" id="IPR042228">
    <property type="entry name" value="Dynein_linker_3"/>
</dbReference>
<dbReference type="Gene3D" id="1.20.920.20">
    <property type="match status" value="1"/>
</dbReference>
<evidence type="ECO:0000256" key="10">
    <source>
        <dbReference type="ARBA" id="ARBA00023212"/>
    </source>
</evidence>
<keyword evidence="7" id="KW-0243">Dynein</keyword>
<dbReference type="InterPro" id="IPR024317">
    <property type="entry name" value="Dynein_heavy_chain_D4_dom"/>
</dbReference>
<feature type="region of interest" description="Disordered" evidence="11">
    <location>
        <begin position="453"/>
        <end position="475"/>
    </location>
</feature>
<evidence type="ECO:0000256" key="2">
    <source>
        <dbReference type="ARBA" id="ARBA00008887"/>
    </source>
</evidence>
<dbReference type="Pfam" id="PF17852">
    <property type="entry name" value="Dynein_AAA_lid"/>
    <property type="match status" value="1"/>
</dbReference>
<evidence type="ECO:0000313" key="14">
    <source>
        <dbReference type="RefSeq" id="XP_013202419.1"/>
    </source>
</evidence>
<dbReference type="InterPro" id="IPR043157">
    <property type="entry name" value="Dynein_AAA1S"/>
</dbReference>
<dbReference type="InterPro" id="IPR024743">
    <property type="entry name" value="Dynein_HC_stalk"/>
</dbReference>
<dbReference type="PANTHER" id="PTHR22878:SF64">
    <property type="entry name" value="DYNEIN AXONEMAL HEAVY CHAIN 14"/>
    <property type="match status" value="1"/>
</dbReference>
<feature type="domain" description="AAA+ ATPase" evidence="12">
    <location>
        <begin position="2242"/>
        <end position="2457"/>
    </location>
</feature>
<keyword evidence="10" id="KW-0206">Cytoskeleton</keyword>
<dbReference type="Pfam" id="PF18198">
    <property type="entry name" value="AAA_lid_11"/>
    <property type="match status" value="1"/>
</dbReference>
<dbReference type="InterPro" id="IPR041658">
    <property type="entry name" value="AAA_lid_11"/>
</dbReference>
<dbReference type="SUPFAM" id="SSF52540">
    <property type="entry name" value="P-loop containing nucleoside triphosphate hydrolases"/>
    <property type="match status" value="4"/>
</dbReference>
<dbReference type="SMART" id="SM00382">
    <property type="entry name" value="AAA"/>
    <property type="match status" value="3"/>
</dbReference>
<organism evidence="13 14">
    <name type="scientific">Microtus ochrogaster</name>
    <name type="common">Prairie vole</name>
    <dbReference type="NCBI Taxonomy" id="79684"/>
    <lineage>
        <taxon>Eukaryota</taxon>
        <taxon>Metazoa</taxon>
        <taxon>Chordata</taxon>
        <taxon>Craniata</taxon>
        <taxon>Vertebrata</taxon>
        <taxon>Euteleostomi</taxon>
        <taxon>Mammalia</taxon>
        <taxon>Eutheria</taxon>
        <taxon>Euarchontoglires</taxon>
        <taxon>Glires</taxon>
        <taxon>Rodentia</taxon>
        <taxon>Myomorpha</taxon>
        <taxon>Muroidea</taxon>
        <taxon>Cricetidae</taxon>
        <taxon>Arvicolinae</taxon>
        <taxon>Microtus</taxon>
    </lineage>
</organism>
<dbReference type="InterPro" id="IPR004273">
    <property type="entry name" value="Dynein_heavy_D6_P-loop"/>
</dbReference>
<dbReference type="InterPro" id="IPR026983">
    <property type="entry name" value="DHC"/>
</dbReference>
<dbReference type="InterPro" id="IPR003593">
    <property type="entry name" value="AAA+_ATPase"/>
</dbReference>
<dbReference type="Pfam" id="PF18199">
    <property type="entry name" value="Dynein_C"/>
    <property type="match status" value="1"/>
</dbReference>
<comment type="similarity">
    <text evidence="2">Belongs to the dynein heavy chain family.</text>
</comment>
<dbReference type="InterPro" id="IPR035699">
    <property type="entry name" value="AAA_6"/>
</dbReference>
<evidence type="ECO:0000256" key="3">
    <source>
        <dbReference type="ARBA" id="ARBA00022490"/>
    </source>
</evidence>
<dbReference type="Pfam" id="PF08393">
    <property type="entry name" value="DHC_N2"/>
    <property type="match status" value="1"/>
</dbReference>
<dbReference type="InterPro" id="IPR043160">
    <property type="entry name" value="Dynein_C_barrel"/>
</dbReference>
<dbReference type="RefSeq" id="XP_013202419.1">
    <property type="nucleotide sequence ID" value="XM_013346965.1"/>
</dbReference>
<dbReference type="Gene3D" id="3.40.50.300">
    <property type="entry name" value="P-loop containing nucleotide triphosphate hydrolases"/>
    <property type="match status" value="6"/>
</dbReference>
<keyword evidence="13" id="KW-1185">Reference proteome</keyword>
<evidence type="ECO:0000256" key="6">
    <source>
        <dbReference type="ARBA" id="ARBA00022840"/>
    </source>
</evidence>
<dbReference type="Pfam" id="PF12774">
    <property type="entry name" value="AAA_6"/>
    <property type="match status" value="1"/>
</dbReference>
<dbReference type="Pfam" id="PF12775">
    <property type="entry name" value="AAA_7"/>
    <property type="match status" value="2"/>
</dbReference>
<dbReference type="InterPro" id="IPR042219">
    <property type="entry name" value="AAA_lid_11_sf"/>
</dbReference>
<feature type="region of interest" description="Disordered" evidence="11">
    <location>
        <begin position="396"/>
        <end position="416"/>
    </location>
</feature>
<dbReference type="Proteomes" id="UP000694915">
    <property type="component" value="Chromosome 6"/>
</dbReference>
<dbReference type="Gene3D" id="3.20.180.20">
    <property type="entry name" value="Dynein heavy chain, N-terminal domain 2"/>
    <property type="match status" value="1"/>
</dbReference>
<dbReference type="InterPro" id="IPR035706">
    <property type="entry name" value="AAA_9"/>
</dbReference>
<dbReference type="InterPro" id="IPR054354">
    <property type="entry name" value="DYNC2H1-like_lid"/>
</dbReference>
<dbReference type="InterPro" id="IPR042222">
    <property type="entry name" value="Dynein_2_N"/>
</dbReference>
<dbReference type="Pfam" id="PF12780">
    <property type="entry name" value="AAA_8"/>
    <property type="match status" value="1"/>
</dbReference>
<protein>
    <submittedName>
        <fullName evidence="14">Dynein heavy chain 14, axonemal</fullName>
    </submittedName>
</protein>
<keyword evidence="9" id="KW-0505">Motor protein</keyword>
<keyword evidence="8" id="KW-0175">Coiled coil</keyword>
<dbReference type="InterPro" id="IPR027417">
    <property type="entry name" value="P-loop_NTPase"/>
</dbReference>
<dbReference type="Gene3D" id="6.10.140.1060">
    <property type="match status" value="1"/>
</dbReference>
<sequence>MVFLADYLEERFDQQHAVASELIVPKKRKSKVKKEQTCTKTKAEKARLGSYDRTEPKELDAIKHIIRLREKLQWKTPVLPHSLKYRPKIALQKYSLKEPLRDDGEFVYCLPMENTRGIFNEYDLQVVSAHRAKNCKVFWMVTASFVSKVISMASLVKDVELLSTLDWLSERHYFYLLQQFKIFYNFRMNKAFVTWKLNVKRIKTEKSRSYLYGHLFCADELFQSCLLYVRGLFEDALNLKKNNEDNPSAVCLIKLDTSRTYALDKFCEEQIQQATQALVQLEEIRTKAIAEIKSTVLKVAEKKDIKEYFESKPSEIGTMHFKLPQYRFLLETNLKFLRLIDYLFQELIRQLMNSAVSQLLEVFIGSARVPFSKEKKNESLMRERKIFSRKISNDDGEFINPSLPPPSVQNSEPKPDTDVNVILNRGKVEMDLKRTYAPIFEVNLCLRILSSDESPEDSEEKAQKSDQTLDESLTCDDDELFENRRSYVRTSSEDLLLKYNQPSKFGSLLRQILSDTGLQTESERGYFYNKSSEFPTNLFIHPNRLDFSTQFQNVIATIETYITTIVPLHQDPRLSTIIELVSVPDLSNESESIVKYKKHIRWPDYHILFETDADYQNKIVSLLTIIGNSMGLVTNYSCSFLKYCYMVEKAKVMSTKLPFMGILTSTEFKSIIHKFRSYLKQIVTMDIEMRLGIFCVKSLDYQLACLPYVDNIIEMSYDLLRYTIEQKNTNLLETLDSSLHQLACEPAQVEEFVDHFNFLEEITSSVSELEKDVSTISQLYSVVRDYQIDISEEQKAIYRILFMKFNHLKTAMKLIATNKEAILNKFRNSLETHIIGLRVDVSNLKDKIRSPILLCGSTPVPKAKDLVKSLTAEAANLTNKVKTYASYQDYYDDSQSHMHSLNMEEITQIVLTEISEIECDLMLRKLLWDAQEEWGTLFWEWRGCTLQSIDMDLVRSNVSKWLHIIIVLEKGLPKSDMVAHLKQSVLDFKQELPILTALGNPCLKPRHWEALREITGKSVSLDKNLSVEKLLALKMFPYERKINEISVSATNEAALEKMLFKVIEVWNNSPLHLIFHHTESSSILIIASIDDTITQLEDSQAILATIKGSSYLMPIKNLVNEWHQNLSLFSYTIEEWMNCQRNWLYLEPIFNSLEIQKQLAAETKLFSQVLVMWREIMSRVLNKLNALHITISTGVIDVLKICNANLENIKKSLEDYLEIKRMIFPRFYFLSNAELLDILADNRNPHSVQPHLVKCFENIKHMLLWKQEVGPPAVKMLISAEGEGLVLPKKIRVRAAVEQWMVNVEKSMYDVLKKLGASINMCFPPFIFQSQIMFNSYCMKGFMSSNPREKLEAAHAHVLSQMEDLTALVTLNTSNFRAKVMLAAMLTISVYCRDIVTDLLDKNISSAEDFDWTRHLRYKWDEKQKLCYISQGNTNFVYGYEYLGCAPRLVITPLTERCWLTLTTALSFNLGGCNAGPAGVGKTETIKDLARSYGKHCVVFNCFEDLDYKIMGKLFFGLVQSGAWCCFDEFNRIDIEVLSVIASQILTIKVAKDSYSVRFLLDGKELRINMSCAMFVTLNPGYRGRVELPGNLKSLFRPVAMMVPHHKMITEIILFSFGFKSSRSLSGKLVNLYDLASKQLSKQEHYDFGMKTLKTVLIMAEKKKQEYKCLSEADESLIIIEAIQEASLSKFLPEDAPPFEKIMEDTFSGVTVSKVRHLALEKAISIATEQLNFQHWPPQKEKIIQLYHQLQACVGVILVGPTGGGKTTARRILEKALIILPVAANLSFKERQSDSKLVGRKGKVDVCVLNPKCITLSELYGQLNINTMEWSDGLLSAAVRNFVHISTAEYSKNDSDLGLMSRITDLSNIFQVGVSTAADIDNNVFMKEVEKDVKTPETYNFDWQWIVLDGPVDTLWIENLNTVLDENRTLCLANSERMALTNKIRVIFEVDSIFNATPSIVTRCAVVYMDPVDLGWKPYIKSWLLKTSKIISQRGMECLGLMITKSVTEGLEFLKRHRKFMPYPIQDVSVVMTLCRILDALFEFMHIKRGGAKSDDGTDDTFTRETKATRVKFKNTEKRDENAWYLEKNPEKLTVMIQKIFVFAFTWAFGGVLKREDQHEEDLLFRSSFEPDSLAEVTYNFDNLVHELFEEESERDGGINLPGGERSIFGYFVDLQNCEFMPWSDLVPSAQTIIQRGTSLLTDFQGSSDSVLRMKECGEHVNYIATRDTICLSFLVSLLLKNSCPVLLTGDTGVGKTTTITEMLDKLEGRGTFDIKFGSILGKVLLHNEIKRTSLRQNINILIAETYKAALGGFDQSTRRVEIKNDETPVKNDKGIIVSTINFTTNMTATKTKELILRKLVRRTKDILGAPKNNRIVVYIDDLNMPVPDTSGAQPPLELIRQLLEMGGLYDTERNTWKTIQDLAIIASCAPSASGNDVSPRLLKHFSLLVLPHPPQSALYTIFRAHLGMYFSIHNFVAEVQRCRDQIVLCSLAIYYQVCKNMLPTPTKCHYMFNPRDMFKLLLGLMQADKSVINSKEMAAKLLVHEASRVFHDRLVESSEKSLFYQLLSKELQNHLQIGIDGCGKETYATLACYVAEHKLHRVPIAHNSAILDFREMFKKVFIQAGLEGTPTVVMVDDLQEEQASFLEDLNYIINGGKVATLFENEELNSIVMRMRTFAEQSNFMDDRKYLLSLFQKRVSKNLHIFIIMSPVGSNFRHKCRVYPSMITACTIDWFQRWPDEALLLVANSYLGEKLKVENKMNIVTQFAPACVEIHKSMKDLSTKFFEDTGRHYYVTPSSYLKFLETFSHFLSIRQEAMQTKRNRFYMGLSKILEATVLVTDMQEELLIIGPQIEQKAKEKEILMEKLRKDSQIVEKVQVLVKQDEEIVAEEVRIVEDYAQKTTNELKSVLPALEKAIVALNALDKSDISELRVYARPPFLVLTVMNAVCILLQKKPNWATAKLLLSETSFLKKLINLDKDSIPDKVFLKLRKILNLPDFNPKKIALVSVACCSMCQWVIALNDYHEVQKVVGPKQAQVAEAQNVLRIAKQRLSEKQRGLQLIEEHLHFLHTSYKDVVAEKQQLAYRKKLATKRLQCASILLTVLEDEKIRWQETVKEIDQKLKGICGDILLSSASIAYSGVLTPEFRQPEMQKWEGFCTQHKISLSSKFSLMEVMAEKNEIRRWHNQGLPLGQHSTENAILMKSTQQWPLVIDPHKQALHWIRQMEGPQLQEISAEDSSYLQMLKTAMQVGACVLLQNAPETFPPSLMAILKKDICQKRGHYYIRIDDVEIEYNENFRLYLSTELDNPHFLPSAYNFVTIINFTVTFQGLQDQLLSTVVSHEVPHLENQRAQLLESISLDAITLEELEDKTLTLLQKTEGSVLDDEEIVETLRKSKMTSNEISKRIKETEKAEREIGAIRKNYLPIATRGALLYFVLTSLTQVEHMYQFSLEWFRQVFVFSTVSKTKEQKPDWQTDETAQEKADEMSVSNQQNLENPLTKNTKHAIDVLTRNVFRVVSSALFNEHKLCFSFRLCTTIMRDNASDRLMASNIGFLPEEEWNIFLYSDILINIKNMLLSKPRLNSIFEIRRKEHLQWVSDLRWKQCQYISGQMEPFSLLCRSLLSNKWQWNAFRDTKAVYSLMCTPFSPEEVSPQESHRSPEEAALLNENDEMFNPISFPWEKLTPFQRLILIKVLRPDRLENSVRKFVTEKMGSEYIHETTVHLKESYKESTAQTPLILIHTYGIDLNNILLRFAQELKGTTPQVTMISLGRGQAAKAEELIFKAVGRKNQWVFLQNCHLAASFMPRLCAIIESFSNPDMTLDPDFRLWLSSKSYGSFPIPILQKGVKIAVEPPQGLKSNLLQMFGYGGSGEVTEEIFDKNDCGPWWKKILFSLCFFNAVINERRVYGTLGWNAPYKFSSSDLEVSIKILGNVLPGRSEIPWKELNYLIAEVTYGGHVTDKWDKRCLKTLFNKFCSPEVLKADFSFSSDEPVPSSASLQDCIHIIQSLPDDDSPEILGIHPEATHTCSEIKCQKFIENLITMQPKAAPVNLMINPEQSNDDLVMEILSDILVQLPLTVENEEASGPESQSTFKFILSSSMWEKLQSNVEGHDPLIHCVLITFLSQEIERFNKLLSVIHKSLKDLQLAIKGEIILTQDLEEIYDSFLRVKVPKLWQKNAYRSCKPLSFWVSDLIQRVNFFNTWAKVAYTAIHHRYMTFVATWKQSSTPANQKFRHPTDSASHFVEGFPARYWLPAFFSPHAFLTAVLQDYGRAQGISMDMLTFSHKVIHTASTTQEDEFSKLLQKRLNIVRRAFQAQDHSPSGVCVFGLFIEGARWDPEQEVLEDSLPADLRCEFPDICFLPTEIEASQASDYTDSELHTFECPVFQTPERSRNTTGSPNLLTSVHLPTKKPPSHWITMQVALLCEKNE</sequence>
<dbReference type="InterPro" id="IPR041228">
    <property type="entry name" value="Dynein_C"/>
</dbReference>
<feature type="region of interest" description="Disordered" evidence="11">
    <location>
        <begin position="3470"/>
        <end position="3493"/>
    </location>
</feature>
<dbReference type="Gene3D" id="1.20.140.100">
    <property type="entry name" value="Dynein heavy chain, N-terminal domain 2"/>
    <property type="match status" value="1"/>
</dbReference>
<dbReference type="Gene3D" id="3.10.490.20">
    <property type="match status" value="1"/>
</dbReference>
<dbReference type="Gene3D" id="1.10.8.1220">
    <property type="match status" value="1"/>
</dbReference>
<evidence type="ECO:0000256" key="7">
    <source>
        <dbReference type="ARBA" id="ARBA00023017"/>
    </source>
</evidence>
<accession>A0ABM1AID0</accession>
<keyword evidence="6" id="KW-0067">ATP-binding</keyword>
<dbReference type="Pfam" id="PF03028">
    <property type="entry name" value="Dynein_heavy"/>
    <property type="match status" value="1"/>
</dbReference>
<dbReference type="Gene3D" id="1.10.8.710">
    <property type="match status" value="1"/>
</dbReference>
<evidence type="ECO:0000256" key="9">
    <source>
        <dbReference type="ARBA" id="ARBA00023175"/>
    </source>
</evidence>
<proteinExistence type="inferred from homology"/>
<dbReference type="InterPro" id="IPR013602">
    <property type="entry name" value="Dynein_heavy_linker"/>
</dbReference>
<comment type="subcellular location">
    <subcellularLocation>
        <location evidence="1">Cytoplasm</location>
        <location evidence="1">Cytoskeleton</location>
    </subcellularLocation>
</comment>
<dbReference type="InterPro" id="IPR041466">
    <property type="entry name" value="Dynein_AAA5_ext"/>
</dbReference>
<evidence type="ECO:0000256" key="8">
    <source>
        <dbReference type="ARBA" id="ARBA00023054"/>
    </source>
</evidence>
<keyword evidence="5" id="KW-0547">Nucleotide-binding</keyword>
<dbReference type="GeneID" id="101993404"/>
<dbReference type="Gene3D" id="1.10.472.130">
    <property type="match status" value="1"/>
</dbReference>
<dbReference type="Gene3D" id="1.20.58.1120">
    <property type="match status" value="1"/>
</dbReference>
<dbReference type="PANTHER" id="PTHR22878">
    <property type="entry name" value="DYNEIN HEAVY CHAIN 6, AXONEMAL-LIKE-RELATED"/>
    <property type="match status" value="1"/>
</dbReference>
<evidence type="ECO:0000313" key="13">
    <source>
        <dbReference type="Proteomes" id="UP000694915"/>
    </source>
</evidence>
<evidence type="ECO:0000256" key="5">
    <source>
        <dbReference type="ARBA" id="ARBA00022741"/>
    </source>
</evidence>
<evidence type="ECO:0000256" key="11">
    <source>
        <dbReference type="SAM" id="MobiDB-lite"/>
    </source>
</evidence>
<dbReference type="Pfam" id="PF12777">
    <property type="entry name" value="MT"/>
    <property type="match status" value="1"/>
</dbReference>
<feature type="compositionally biased region" description="Basic and acidic residues" evidence="11">
    <location>
        <begin position="3470"/>
        <end position="3485"/>
    </location>
</feature>
<keyword evidence="4" id="KW-0493">Microtubule</keyword>
<evidence type="ECO:0000256" key="1">
    <source>
        <dbReference type="ARBA" id="ARBA00004245"/>
    </source>
</evidence>
<dbReference type="Gene3D" id="1.10.8.720">
    <property type="entry name" value="Region D6 of dynein motor"/>
    <property type="match status" value="1"/>
</dbReference>
<feature type="domain" description="AAA+ ATPase" evidence="12">
    <location>
        <begin position="1752"/>
        <end position="1954"/>
    </location>
</feature>
<keyword evidence="3" id="KW-0963">Cytoplasm</keyword>